<dbReference type="InterPro" id="IPR029060">
    <property type="entry name" value="PIN-like_dom_sf"/>
</dbReference>
<proteinExistence type="inferred from homology"/>
<keyword evidence="5" id="KW-1185">Reference proteome</keyword>
<dbReference type="SUPFAM" id="SSF88723">
    <property type="entry name" value="PIN domain-like"/>
    <property type="match status" value="1"/>
</dbReference>
<accession>A0ABR0T1U6</accession>
<evidence type="ECO:0000313" key="5">
    <source>
        <dbReference type="Proteomes" id="UP001338125"/>
    </source>
</evidence>
<evidence type="ECO:0000256" key="1">
    <source>
        <dbReference type="ARBA" id="ARBA00007398"/>
    </source>
</evidence>
<comment type="similarity">
    <text evidence="1">Belongs to the asteroid family.</text>
</comment>
<feature type="region of interest" description="Disordered" evidence="2">
    <location>
        <begin position="544"/>
        <end position="586"/>
    </location>
</feature>
<dbReference type="InterPro" id="IPR026832">
    <property type="entry name" value="Asteroid"/>
</dbReference>
<evidence type="ECO:0000313" key="4">
    <source>
        <dbReference type="EMBL" id="KAK5998132.1"/>
    </source>
</evidence>
<dbReference type="Gene3D" id="3.40.50.1010">
    <property type="entry name" value="5'-nuclease"/>
    <property type="match status" value="1"/>
</dbReference>
<protein>
    <recommendedName>
        <fullName evidence="3">Asteroid domain-containing protein</fullName>
    </recommendedName>
</protein>
<organism evidence="4 5">
    <name type="scientific">Cladobotryum mycophilum</name>
    <dbReference type="NCBI Taxonomy" id="491253"/>
    <lineage>
        <taxon>Eukaryota</taxon>
        <taxon>Fungi</taxon>
        <taxon>Dikarya</taxon>
        <taxon>Ascomycota</taxon>
        <taxon>Pezizomycotina</taxon>
        <taxon>Sordariomycetes</taxon>
        <taxon>Hypocreomycetidae</taxon>
        <taxon>Hypocreales</taxon>
        <taxon>Hypocreaceae</taxon>
        <taxon>Cladobotryum</taxon>
    </lineage>
</organism>
<sequence length="586" mass="66219">MGIPHLIATLERYAEYEVLENETVVIDGPALAYHILYMCRANAASQPSYGLLGQAAIAWLDELQNHRVNVQHIYFDGYLPASKQSVRMERIMKSNTQLNLFFSSNTKGYPSPNLNSSEELDFDVFKFGKPGTKSSLDPSFLVPAVIDAIRSCPRYQKLFSIVPGEADAYCANYLSQNGGMVMTSDSDLLAYELAGGRVAFFREIHRNAHEKLSCATFCPRNIYKKLGLPASTDAWRLAYERKRSTNATLPQILKACSLPIIDGVDYQEFCQQYLHHEKATLPTTRQNNTLSLDGLDPRLSELLLQLGQMRPNSNLNGLNAKIFLPILIESPEKGTAWEPSTPIRRLAYSIATWILLPTPSASVHEYRRVQNRDQKGREVSLLPWNVVSTKADHLLSLMRQLKHKLSDVDKYFWTLFCLALNIMECEEQGKYCHVLQILRQSKKPPSNPGDKVPWDLVHFTAQLQASYYSFRILSQVLFLIPKQGLDSLSKGLLQVRDLLSEFPPLPQFPDTRDALSLLEVANKSQFLTILEELTNITSTLELEVKKAEKPKETKKRKKKGSEPPRKVPTTPGKPSKDNMFSLLAVD</sequence>
<feature type="domain" description="Asteroid" evidence="3">
    <location>
        <begin position="138"/>
        <end position="374"/>
    </location>
</feature>
<dbReference type="InterPro" id="IPR039436">
    <property type="entry name" value="Asteroid_dom"/>
</dbReference>
<dbReference type="PANTHER" id="PTHR15665">
    <property type="entry name" value="ASTEROID PROTEIN"/>
    <property type="match status" value="1"/>
</dbReference>
<name>A0ABR0T1U6_9HYPO</name>
<dbReference type="Pfam" id="PF12813">
    <property type="entry name" value="XPG_I_2"/>
    <property type="match status" value="1"/>
</dbReference>
<dbReference type="EMBL" id="JAVFKD010000001">
    <property type="protein sequence ID" value="KAK5998132.1"/>
    <property type="molecule type" value="Genomic_DNA"/>
</dbReference>
<reference evidence="4 5" key="1">
    <citation type="submission" date="2024-01" db="EMBL/GenBank/DDBJ databases">
        <title>Complete genome of Cladobotryum mycophilum ATHUM6906.</title>
        <authorList>
            <person name="Christinaki A.C."/>
            <person name="Myridakis A.I."/>
            <person name="Kouvelis V.N."/>
        </authorList>
    </citation>
    <scope>NUCLEOTIDE SEQUENCE [LARGE SCALE GENOMIC DNA]</scope>
    <source>
        <strain evidence="4 5">ATHUM6906</strain>
    </source>
</reference>
<dbReference type="Proteomes" id="UP001338125">
    <property type="component" value="Unassembled WGS sequence"/>
</dbReference>
<gene>
    <name evidence="4" type="ORF">PT974_00504</name>
</gene>
<evidence type="ECO:0000259" key="3">
    <source>
        <dbReference type="Pfam" id="PF12813"/>
    </source>
</evidence>
<comment type="caution">
    <text evidence="4">The sequence shown here is derived from an EMBL/GenBank/DDBJ whole genome shotgun (WGS) entry which is preliminary data.</text>
</comment>
<evidence type="ECO:0000256" key="2">
    <source>
        <dbReference type="SAM" id="MobiDB-lite"/>
    </source>
</evidence>
<dbReference type="PANTHER" id="PTHR15665:SF1">
    <property type="entry name" value="PROTEIN ASTEROID HOMOLOG 1"/>
    <property type="match status" value="1"/>
</dbReference>